<dbReference type="EC" id="2.7.1.71" evidence="7"/>
<feature type="binding site" evidence="7">
    <location>
        <position position="49"/>
    </location>
    <ligand>
        <name>substrate</name>
    </ligand>
</feature>
<evidence type="ECO:0000256" key="7">
    <source>
        <dbReference type="HAMAP-Rule" id="MF_00109"/>
    </source>
</evidence>
<comment type="cofactor">
    <cofactor evidence="7">
        <name>Mg(2+)</name>
        <dbReference type="ChEBI" id="CHEBI:18420"/>
    </cofactor>
    <text evidence="7">Binds 1 Mg(2+) ion per subunit.</text>
</comment>
<keyword evidence="7" id="KW-0479">Metal-binding</keyword>
<dbReference type="GO" id="GO:0005524">
    <property type="term" value="F:ATP binding"/>
    <property type="evidence" value="ECO:0007669"/>
    <property type="project" value="UniProtKB-UniRule"/>
</dbReference>
<keyword evidence="2 7" id="KW-0808">Transferase</keyword>
<dbReference type="PANTHER" id="PTHR21087:SF16">
    <property type="entry name" value="SHIKIMATE KINASE 1, CHLOROPLASTIC"/>
    <property type="match status" value="1"/>
</dbReference>
<keyword evidence="1 7" id="KW-0028">Amino-acid biosynthesis</keyword>
<feature type="binding site" evidence="7">
    <location>
        <position position="71"/>
    </location>
    <ligand>
        <name>substrate</name>
    </ligand>
</feature>
<feature type="binding site" evidence="7">
    <location>
        <begin position="3"/>
        <end position="8"/>
    </location>
    <ligand>
        <name>ATP</name>
        <dbReference type="ChEBI" id="CHEBI:30616"/>
    </ligand>
</feature>
<dbReference type="EMBL" id="DXHS01000048">
    <property type="protein sequence ID" value="HIW02231.1"/>
    <property type="molecule type" value="Genomic_DNA"/>
</dbReference>
<reference evidence="8" key="1">
    <citation type="journal article" date="2021" name="PeerJ">
        <title>Extensive microbial diversity within the chicken gut microbiome revealed by metagenomics and culture.</title>
        <authorList>
            <person name="Gilroy R."/>
            <person name="Ravi A."/>
            <person name="Getino M."/>
            <person name="Pursley I."/>
            <person name="Horton D.L."/>
            <person name="Alikhan N.F."/>
            <person name="Baker D."/>
            <person name="Gharbi K."/>
            <person name="Hall N."/>
            <person name="Watson M."/>
            <person name="Adriaenssens E.M."/>
            <person name="Foster-Nyarko E."/>
            <person name="Jarju S."/>
            <person name="Secka A."/>
            <person name="Antonio M."/>
            <person name="Oren A."/>
            <person name="Chaudhuri R.R."/>
            <person name="La Ragione R."/>
            <person name="Hildebrand F."/>
            <person name="Pallen M.J."/>
        </authorList>
    </citation>
    <scope>NUCLEOTIDE SEQUENCE</scope>
    <source>
        <strain evidence="8">12435</strain>
    </source>
</reference>
<dbReference type="InterPro" id="IPR000623">
    <property type="entry name" value="Shikimate_kinase/TSH1"/>
</dbReference>
<sequence length="164" mass="18069">MPGTMKSTVGKELASLLGMPLVDTDEEFEREEGRKISDVFADRGEAYFRAREKEIVSRVCSGDGKVISFGGGVPIAEENRDIVRRTCFSVRLTAAPERIAERCSGDGSRPLLKGDVEANVRRLAAEREPYYADVAHFTVDTTDISPREAARIIAAEYEKVRGGK</sequence>
<dbReference type="HAMAP" id="MF_00109">
    <property type="entry name" value="Shikimate_kinase"/>
    <property type="match status" value="1"/>
</dbReference>
<keyword evidence="4 7" id="KW-0418">Kinase</keyword>
<dbReference type="GO" id="GO:0005829">
    <property type="term" value="C:cytosol"/>
    <property type="evidence" value="ECO:0007669"/>
    <property type="project" value="TreeGrafter"/>
</dbReference>
<dbReference type="GO" id="GO:0009073">
    <property type="term" value="P:aromatic amino acid family biosynthetic process"/>
    <property type="evidence" value="ECO:0007669"/>
    <property type="project" value="UniProtKB-KW"/>
</dbReference>
<dbReference type="InterPro" id="IPR027417">
    <property type="entry name" value="P-loop_NTPase"/>
</dbReference>
<name>A0A9D1Q018_9FIRM</name>
<evidence type="ECO:0000256" key="6">
    <source>
        <dbReference type="ARBA" id="ARBA00023141"/>
    </source>
</evidence>
<keyword evidence="5 7" id="KW-0067">ATP-binding</keyword>
<evidence type="ECO:0000256" key="3">
    <source>
        <dbReference type="ARBA" id="ARBA00022741"/>
    </source>
</evidence>
<keyword evidence="7" id="KW-0460">Magnesium</keyword>
<protein>
    <recommendedName>
        <fullName evidence="7">Shikimate kinase</fullName>
        <shortName evidence="7">SK</shortName>
        <ecNumber evidence="7">2.7.1.71</ecNumber>
    </recommendedName>
</protein>
<organism evidence="8 9">
    <name type="scientific">Candidatus Protoclostridium stercorigallinarum</name>
    <dbReference type="NCBI Taxonomy" id="2838741"/>
    <lineage>
        <taxon>Bacteria</taxon>
        <taxon>Bacillati</taxon>
        <taxon>Bacillota</taxon>
        <taxon>Clostridia</taxon>
        <taxon>Candidatus Protoclostridium</taxon>
    </lineage>
</organism>
<dbReference type="Gene3D" id="3.40.50.300">
    <property type="entry name" value="P-loop containing nucleotide triphosphate hydrolases"/>
    <property type="match status" value="1"/>
</dbReference>
<comment type="pathway">
    <text evidence="7">Metabolic intermediate biosynthesis; chorismate biosynthesis; chorismate from D-erythrose 4-phosphate and phosphoenolpyruvate: step 5/7.</text>
</comment>
<keyword evidence="6 7" id="KW-0057">Aromatic amino acid biosynthesis</keyword>
<comment type="catalytic activity">
    <reaction evidence="7">
        <text>shikimate + ATP = 3-phosphoshikimate + ADP + H(+)</text>
        <dbReference type="Rhea" id="RHEA:13121"/>
        <dbReference type="ChEBI" id="CHEBI:15378"/>
        <dbReference type="ChEBI" id="CHEBI:30616"/>
        <dbReference type="ChEBI" id="CHEBI:36208"/>
        <dbReference type="ChEBI" id="CHEBI:145989"/>
        <dbReference type="ChEBI" id="CHEBI:456216"/>
        <dbReference type="EC" id="2.7.1.71"/>
    </reaction>
</comment>
<evidence type="ECO:0000313" key="8">
    <source>
        <dbReference type="EMBL" id="HIW02231.1"/>
    </source>
</evidence>
<comment type="similarity">
    <text evidence="7">Belongs to the shikimate kinase family.</text>
</comment>
<accession>A0A9D1Q018</accession>
<dbReference type="CDD" id="cd00464">
    <property type="entry name" value="SK"/>
    <property type="match status" value="1"/>
</dbReference>
<gene>
    <name evidence="7" type="primary">aroK</name>
    <name evidence="8" type="ORF">H9892_02700</name>
</gene>
<comment type="subunit">
    <text evidence="7">Monomer.</text>
</comment>
<dbReference type="Pfam" id="PF01202">
    <property type="entry name" value="SKI"/>
    <property type="match status" value="1"/>
</dbReference>
<dbReference type="PRINTS" id="PR01100">
    <property type="entry name" value="SHIKIMTKNASE"/>
</dbReference>
<comment type="caution">
    <text evidence="8">The sequence shown here is derived from an EMBL/GenBank/DDBJ whole genome shotgun (WGS) entry which is preliminary data.</text>
</comment>
<reference evidence="8" key="2">
    <citation type="submission" date="2021-04" db="EMBL/GenBank/DDBJ databases">
        <authorList>
            <person name="Gilroy R."/>
        </authorList>
    </citation>
    <scope>NUCLEOTIDE SEQUENCE</scope>
    <source>
        <strain evidence="8">12435</strain>
    </source>
</reference>
<evidence type="ECO:0000256" key="1">
    <source>
        <dbReference type="ARBA" id="ARBA00022605"/>
    </source>
</evidence>
<feature type="binding site" evidence="7">
    <location>
        <position position="127"/>
    </location>
    <ligand>
        <name>substrate</name>
    </ligand>
</feature>
<dbReference type="Proteomes" id="UP000823990">
    <property type="component" value="Unassembled WGS sequence"/>
</dbReference>
<dbReference type="AlphaFoldDB" id="A0A9D1Q018"/>
<keyword evidence="3 7" id="KW-0547">Nucleotide-binding</keyword>
<proteinExistence type="inferred from homology"/>
<dbReference type="PANTHER" id="PTHR21087">
    <property type="entry name" value="SHIKIMATE KINASE"/>
    <property type="match status" value="1"/>
</dbReference>
<dbReference type="GO" id="GO:0000287">
    <property type="term" value="F:magnesium ion binding"/>
    <property type="evidence" value="ECO:0007669"/>
    <property type="project" value="UniProtKB-UniRule"/>
</dbReference>
<dbReference type="GO" id="GO:0009423">
    <property type="term" value="P:chorismate biosynthetic process"/>
    <property type="evidence" value="ECO:0007669"/>
    <property type="project" value="UniProtKB-UniRule"/>
</dbReference>
<evidence type="ECO:0000313" key="9">
    <source>
        <dbReference type="Proteomes" id="UP000823990"/>
    </source>
</evidence>
<dbReference type="SUPFAM" id="SSF52540">
    <property type="entry name" value="P-loop containing nucleoside triphosphate hydrolases"/>
    <property type="match status" value="1"/>
</dbReference>
<evidence type="ECO:0000256" key="2">
    <source>
        <dbReference type="ARBA" id="ARBA00022679"/>
    </source>
</evidence>
<feature type="binding site" evidence="7">
    <location>
        <position position="7"/>
    </location>
    <ligand>
        <name>Mg(2+)</name>
        <dbReference type="ChEBI" id="CHEBI:18420"/>
    </ligand>
</feature>
<evidence type="ECO:0000256" key="4">
    <source>
        <dbReference type="ARBA" id="ARBA00022777"/>
    </source>
</evidence>
<dbReference type="GO" id="GO:0004765">
    <property type="term" value="F:shikimate kinase activity"/>
    <property type="evidence" value="ECO:0007669"/>
    <property type="project" value="UniProtKB-UniRule"/>
</dbReference>
<comment type="subcellular location">
    <subcellularLocation>
        <location evidence="7">Cytoplasm</location>
    </subcellularLocation>
</comment>
<feature type="binding site" evidence="7">
    <location>
        <position position="25"/>
    </location>
    <ligand>
        <name>substrate</name>
    </ligand>
</feature>
<keyword evidence="7" id="KW-0963">Cytoplasm</keyword>
<dbReference type="GO" id="GO:0008652">
    <property type="term" value="P:amino acid biosynthetic process"/>
    <property type="evidence" value="ECO:0007669"/>
    <property type="project" value="UniProtKB-KW"/>
</dbReference>
<dbReference type="InterPro" id="IPR031322">
    <property type="entry name" value="Shikimate/glucono_kinase"/>
</dbReference>
<feature type="binding site" evidence="7">
    <location>
        <position position="109"/>
    </location>
    <ligand>
        <name>ATP</name>
        <dbReference type="ChEBI" id="CHEBI:30616"/>
    </ligand>
</feature>
<comment type="caution">
    <text evidence="7">Lacks conserved residue(s) required for the propagation of feature annotation.</text>
</comment>
<evidence type="ECO:0000256" key="5">
    <source>
        <dbReference type="ARBA" id="ARBA00022840"/>
    </source>
</evidence>
<comment type="function">
    <text evidence="7">Catalyzes the specific phosphorylation of the 3-hydroxyl group of shikimic acid using ATP as a cosubstrate.</text>
</comment>